<proteinExistence type="evidence at transcript level"/>
<evidence type="ECO:0000313" key="1">
    <source>
        <dbReference type="EMBL" id="ALJ10918.1"/>
    </source>
</evidence>
<accession>A0A0P0CVH9</accession>
<dbReference type="GO" id="GO:0016301">
    <property type="term" value="F:kinase activity"/>
    <property type="evidence" value="ECO:0007669"/>
    <property type="project" value="UniProtKB-KW"/>
</dbReference>
<reference evidence="1" key="1">
    <citation type="journal article" date="2015" name="PLoS ONE">
        <title>A Comparative Analysis of the Venom Gland Transcriptomes of the Fishing Spiders Dolomedes mizhoanus and Dolomedes sulfurous.</title>
        <authorList>
            <person name="Xu X."/>
            <person name="Wang H."/>
            <person name="Zhang F."/>
            <person name="Hu Z."/>
            <person name="Liang S."/>
            <person name="Liu Z."/>
        </authorList>
    </citation>
    <scope>NUCLEOTIDE SEQUENCE</scope>
</reference>
<name>A0A0P0CVH9_9ARAC</name>
<protein>
    <submittedName>
        <fullName evidence="1">Tousled-like protein kinase</fullName>
    </submittedName>
</protein>
<keyword evidence="1" id="KW-0418">Kinase</keyword>
<sequence>MVRKGLRFRIECYFEYILRDSPLR</sequence>
<dbReference type="EMBL" id="KP777776">
    <property type="protein sequence ID" value="ALJ10918.1"/>
    <property type="molecule type" value="mRNA"/>
</dbReference>
<organism evidence="1">
    <name type="scientific">Dolomedes sulfureus</name>
    <dbReference type="NCBI Taxonomy" id="492288"/>
    <lineage>
        <taxon>Eukaryota</taxon>
        <taxon>Metazoa</taxon>
        <taxon>Ecdysozoa</taxon>
        <taxon>Arthropoda</taxon>
        <taxon>Chelicerata</taxon>
        <taxon>Arachnida</taxon>
        <taxon>Araneae</taxon>
        <taxon>Araneomorphae</taxon>
        <taxon>Entelegynae</taxon>
        <taxon>Lycosoidea</taxon>
        <taxon>Pisauridae</taxon>
        <taxon>Dolomedes</taxon>
    </lineage>
</organism>
<reference evidence="1" key="2">
    <citation type="submission" date="2015-02" db="EMBL/GenBank/DDBJ databases">
        <authorList>
            <person name="Chooi Y.-H."/>
        </authorList>
    </citation>
    <scope>NUCLEOTIDE SEQUENCE</scope>
</reference>
<dbReference type="AlphaFoldDB" id="A0A0P0CVH9"/>
<keyword evidence="1" id="KW-0808">Transferase</keyword>